<comment type="caution">
    <text evidence="2">The sequence shown here is derived from an EMBL/GenBank/DDBJ whole genome shotgun (WGS) entry which is preliminary data.</text>
</comment>
<gene>
    <name evidence="2" type="ORF">PGLA1383_LOCUS3140</name>
</gene>
<evidence type="ECO:0000313" key="2">
    <source>
        <dbReference type="EMBL" id="CAE8584205.1"/>
    </source>
</evidence>
<evidence type="ECO:0000313" key="3">
    <source>
        <dbReference type="Proteomes" id="UP000654075"/>
    </source>
</evidence>
<organism evidence="2 3">
    <name type="scientific">Polarella glacialis</name>
    <name type="common">Dinoflagellate</name>
    <dbReference type="NCBI Taxonomy" id="89957"/>
    <lineage>
        <taxon>Eukaryota</taxon>
        <taxon>Sar</taxon>
        <taxon>Alveolata</taxon>
        <taxon>Dinophyceae</taxon>
        <taxon>Suessiales</taxon>
        <taxon>Suessiaceae</taxon>
        <taxon>Polarella</taxon>
    </lineage>
</organism>
<dbReference type="EMBL" id="CAJNNV010001046">
    <property type="protein sequence ID" value="CAE8584205.1"/>
    <property type="molecule type" value="Genomic_DNA"/>
</dbReference>
<accession>A0A813DCJ5</accession>
<keyword evidence="1" id="KW-0732">Signal</keyword>
<dbReference type="AlphaFoldDB" id="A0A813DCJ5"/>
<protein>
    <submittedName>
        <fullName evidence="2">Uncharacterized protein</fullName>
    </submittedName>
</protein>
<sequence>MMSYGIGMLFLCVTLACGQGRGPGTATSEAETSDLDSAGIRQLADANFTEDLAPVPPSAALDATALVTSRVFPVCTGAGTLPSPPAKVCFVGPEFGVTLSAVLEMVQEGAGNLSFVLSWGKVKARCPDLAFTHQGQILSMDEAALDLCLPETVKLGNVRYCSDQNNILLEFSKPISLFAYLPIAACASVPSAESLIQSFDRPCTSNFEDCLDRGCTGDNALAEGTPICFATSRFAMSLRAIVKANTEGEANVTFSLNWFSVDVNCSSSLKQMGQDLVLDKEALNTCLPAIVQINWMKYCPDQGDILLVLSKPATMPVYLSSVRCSDAGLVAPSSAALPPGSNEKDCSGERILGQNSPGAEVCYAGAMMRLRIWAEINMNSTTGEGKAALEVSYTVRFHRCEAMSVTQAGQMLMFDPVALKACLRNFRVLSATYCPDQDRVMLTVKIRKPAPAAFPLERVTCPSQRRLTAPVLI</sequence>
<feature type="signal peptide" evidence="1">
    <location>
        <begin position="1"/>
        <end position="18"/>
    </location>
</feature>
<feature type="chain" id="PRO_5032539727" evidence="1">
    <location>
        <begin position="19"/>
        <end position="473"/>
    </location>
</feature>
<dbReference type="Proteomes" id="UP000654075">
    <property type="component" value="Unassembled WGS sequence"/>
</dbReference>
<evidence type="ECO:0000256" key="1">
    <source>
        <dbReference type="SAM" id="SignalP"/>
    </source>
</evidence>
<proteinExistence type="predicted"/>
<reference evidence="2" key="1">
    <citation type="submission" date="2021-02" db="EMBL/GenBank/DDBJ databases">
        <authorList>
            <person name="Dougan E. K."/>
            <person name="Rhodes N."/>
            <person name="Thang M."/>
            <person name="Chan C."/>
        </authorList>
    </citation>
    <scope>NUCLEOTIDE SEQUENCE</scope>
</reference>
<name>A0A813DCJ5_POLGL</name>
<keyword evidence="3" id="KW-1185">Reference proteome</keyword>